<comment type="caution">
    <text evidence="1">The sequence shown here is derived from an EMBL/GenBank/DDBJ whole genome shotgun (WGS) entry which is preliminary data.</text>
</comment>
<organism evidence="1 2">
    <name type="scientific">Trichonephila clavipes</name>
    <name type="common">Golden silk orbweaver</name>
    <name type="synonym">Nephila clavipes</name>
    <dbReference type="NCBI Taxonomy" id="2585209"/>
    <lineage>
        <taxon>Eukaryota</taxon>
        <taxon>Metazoa</taxon>
        <taxon>Ecdysozoa</taxon>
        <taxon>Arthropoda</taxon>
        <taxon>Chelicerata</taxon>
        <taxon>Arachnida</taxon>
        <taxon>Araneae</taxon>
        <taxon>Araneomorphae</taxon>
        <taxon>Entelegynae</taxon>
        <taxon>Araneoidea</taxon>
        <taxon>Nephilidae</taxon>
        <taxon>Trichonephila</taxon>
    </lineage>
</organism>
<evidence type="ECO:0000313" key="2">
    <source>
        <dbReference type="Proteomes" id="UP000887159"/>
    </source>
</evidence>
<proteinExistence type="predicted"/>
<sequence>MLQIQEKDGQIELIALRITFPFTVQSRSSLKDHWIFSDLKKMLQGKRFGSDEEGIAKVEANFENKIKSFYEKGIVVSDTDCYAVGTGFESQGGTLNSRRAASLLVRFVEGEERSSGRVEAYRASTPQVRALFPGSARSTKPFIPNAVGR</sequence>
<protein>
    <submittedName>
        <fullName evidence="1">Uncharacterized protein</fullName>
    </submittedName>
</protein>
<accession>A0A8X6SE21</accession>
<dbReference type="EMBL" id="BMAU01021298">
    <property type="protein sequence ID" value="GFY10501.1"/>
    <property type="molecule type" value="Genomic_DNA"/>
</dbReference>
<reference evidence="1" key="1">
    <citation type="submission" date="2020-08" db="EMBL/GenBank/DDBJ databases">
        <title>Multicomponent nature underlies the extraordinary mechanical properties of spider dragline silk.</title>
        <authorList>
            <person name="Kono N."/>
            <person name="Nakamura H."/>
            <person name="Mori M."/>
            <person name="Yoshida Y."/>
            <person name="Ohtoshi R."/>
            <person name="Malay A.D."/>
            <person name="Moran D.A.P."/>
            <person name="Tomita M."/>
            <person name="Numata K."/>
            <person name="Arakawa K."/>
        </authorList>
    </citation>
    <scope>NUCLEOTIDE SEQUENCE</scope>
</reference>
<name>A0A8X6SE21_TRICX</name>
<dbReference type="AlphaFoldDB" id="A0A8X6SE21"/>
<gene>
    <name evidence="1" type="ORF">TNCV_2565291</name>
</gene>
<dbReference type="Proteomes" id="UP000887159">
    <property type="component" value="Unassembled WGS sequence"/>
</dbReference>
<evidence type="ECO:0000313" key="1">
    <source>
        <dbReference type="EMBL" id="GFY10501.1"/>
    </source>
</evidence>
<keyword evidence="2" id="KW-1185">Reference proteome</keyword>